<reference evidence="1" key="1">
    <citation type="journal article" date="2013" name="J. Plant Res.">
        <title>Effect of fungi and light on seed germination of three Opuntia species from semiarid lands of central Mexico.</title>
        <authorList>
            <person name="Delgado-Sanchez P."/>
            <person name="Jimenez-Bremont J.F."/>
            <person name="Guerrero-Gonzalez Mde L."/>
            <person name="Flores J."/>
        </authorList>
    </citation>
    <scope>NUCLEOTIDE SEQUENCE</scope>
    <source>
        <tissue evidence="1">Cladode</tissue>
    </source>
</reference>
<sequence length="104" mass="11257">MVQRSGANPRAVGHASRGWNLRGSSMEWCAMVRGRGGPKSSSPLLLWHIVRHPALAHGLGGEQEVGGLFKPGLTVRGVGHTMVQDRGEFCQCHRGPGVPRWQVL</sequence>
<protein>
    <submittedName>
        <fullName evidence="1">Uncharacterized protein</fullName>
    </submittedName>
</protein>
<dbReference type="AlphaFoldDB" id="A0A7C9DZV0"/>
<organism evidence="1">
    <name type="scientific">Opuntia streptacantha</name>
    <name type="common">Prickly pear cactus</name>
    <name type="synonym">Opuntia cardona</name>
    <dbReference type="NCBI Taxonomy" id="393608"/>
    <lineage>
        <taxon>Eukaryota</taxon>
        <taxon>Viridiplantae</taxon>
        <taxon>Streptophyta</taxon>
        <taxon>Embryophyta</taxon>
        <taxon>Tracheophyta</taxon>
        <taxon>Spermatophyta</taxon>
        <taxon>Magnoliopsida</taxon>
        <taxon>eudicotyledons</taxon>
        <taxon>Gunneridae</taxon>
        <taxon>Pentapetalae</taxon>
        <taxon>Caryophyllales</taxon>
        <taxon>Cactineae</taxon>
        <taxon>Cactaceae</taxon>
        <taxon>Opuntioideae</taxon>
        <taxon>Opuntia</taxon>
    </lineage>
</organism>
<name>A0A7C9DZV0_OPUST</name>
<proteinExistence type="predicted"/>
<accession>A0A7C9DZV0</accession>
<reference evidence="1" key="2">
    <citation type="submission" date="2020-07" db="EMBL/GenBank/DDBJ databases">
        <authorList>
            <person name="Vera ALvarez R."/>
            <person name="Arias-Moreno D.M."/>
            <person name="Jimenez-Jacinto V."/>
            <person name="Jimenez-Bremont J.F."/>
            <person name="Swaminathan K."/>
            <person name="Moose S.P."/>
            <person name="Guerrero-Gonzalez M.L."/>
            <person name="Marino-Ramirez L."/>
            <person name="Landsman D."/>
            <person name="Rodriguez-Kessler M."/>
            <person name="Delgado-Sanchez P."/>
        </authorList>
    </citation>
    <scope>NUCLEOTIDE SEQUENCE</scope>
    <source>
        <tissue evidence="1">Cladode</tissue>
    </source>
</reference>
<evidence type="ECO:0000313" key="1">
    <source>
        <dbReference type="EMBL" id="MBA4653406.1"/>
    </source>
</evidence>
<dbReference type="EMBL" id="GISG01178968">
    <property type="protein sequence ID" value="MBA4653406.1"/>
    <property type="molecule type" value="Transcribed_RNA"/>
</dbReference>